<dbReference type="PROSITE" id="PS50005">
    <property type="entry name" value="TPR"/>
    <property type="match status" value="1"/>
</dbReference>
<evidence type="ECO:0008006" key="5">
    <source>
        <dbReference type="Google" id="ProtNLM"/>
    </source>
</evidence>
<dbReference type="FunCoup" id="A0A136ITY6">
    <property type="interactions" value="267"/>
</dbReference>
<dbReference type="Proteomes" id="UP000070501">
    <property type="component" value="Unassembled WGS sequence"/>
</dbReference>
<dbReference type="STRING" id="196109.A0A136ITY6"/>
<dbReference type="OrthoDB" id="1914839at2759"/>
<gene>
    <name evidence="3" type="ORF">Micbo1qcDRAFT_166915</name>
</gene>
<feature type="region of interest" description="Disordered" evidence="2">
    <location>
        <begin position="1"/>
        <end position="29"/>
    </location>
</feature>
<feature type="region of interest" description="Disordered" evidence="2">
    <location>
        <begin position="396"/>
        <end position="438"/>
    </location>
</feature>
<dbReference type="Gene3D" id="1.25.40.10">
    <property type="entry name" value="Tetratricopeptide repeat domain"/>
    <property type="match status" value="2"/>
</dbReference>
<organism evidence="3 4">
    <name type="scientific">Microdochium bolleyi</name>
    <dbReference type="NCBI Taxonomy" id="196109"/>
    <lineage>
        <taxon>Eukaryota</taxon>
        <taxon>Fungi</taxon>
        <taxon>Dikarya</taxon>
        <taxon>Ascomycota</taxon>
        <taxon>Pezizomycotina</taxon>
        <taxon>Sordariomycetes</taxon>
        <taxon>Xylariomycetidae</taxon>
        <taxon>Xylariales</taxon>
        <taxon>Microdochiaceae</taxon>
        <taxon>Microdochium</taxon>
    </lineage>
</organism>
<dbReference type="InterPro" id="IPR019734">
    <property type="entry name" value="TPR_rpt"/>
</dbReference>
<proteinExistence type="predicted"/>
<reference evidence="4" key="1">
    <citation type="submission" date="2016-02" db="EMBL/GenBank/DDBJ databases">
        <title>Draft genome sequence of Microdochium bolleyi, a fungal endophyte of beachgrass.</title>
        <authorList>
            <consortium name="DOE Joint Genome Institute"/>
            <person name="David A.S."/>
            <person name="May G."/>
            <person name="Haridas S."/>
            <person name="Lim J."/>
            <person name="Wang M."/>
            <person name="Labutti K."/>
            <person name="Lipzen A."/>
            <person name="Barry K."/>
            <person name="Grigoriev I.V."/>
        </authorList>
    </citation>
    <scope>NUCLEOTIDE SEQUENCE [LARGE SCALE GENOMIC DNA]</scope>
    <source>
        <strain evidence="4">J235TASD1</strain>
    </source>
</reference>
<evidence type="ECO:0000313" key="4">
    <source>
        <dbReference type="Proteomes" id="UP000070501"/>
    </source>
</evidence>
<evidence type="ECO:0000313" key="3">
    <source>
        <dbReference type="EMBL" id="KXJ88259.1"/>
    </source>
</evidence>
<feature type="region of interest" description="Disordered" evidence="2">
    <location>
        <begin position="339"/>
        <end position="367"/>
    </location>
</feature>
<dbReference type="SUPFAM" id="SSF48452">
    <property type="entry name" value="TPR-like"/>
    <property type="match status" value="1"/>
</dbReference>
<dbReference type="SMART" id="SM00028">
    <property type="entry name" value="TPR"/>
    <property type="match status" value="2"/>
</dbReference>
<dbReference type="AlphaFoldDB" id="A0A136ITY6"/>
<evidence type="ECO:0000256" key="1">
    <source>
        <dbReference type="PROSITE-ProRule" id="PRU00339"/>
    </source>
</evidence>
<keyword evidence="1" id="KW-0802">TPR repeat</keyword>
<evidence type="ECO:0000256" key="2">
    <source>
        <dbReference type="SAM" id="MobiDB-lite"/>
    </source>
</evidence>
<keyword evidence="4" id="KW-1185">Reference proteome</keyword>
<dbReference type="EMBL" id="KQ964259">
    <property type="protein sequence ID" value="KXJ88259.1"/>
    <property type="molecule type" value="Genomic_DNA"/>
</dbReference>
<protein>
    <recommendedName>
        <fullName evidence="5">TPR domain-containing protein</fullName>
    </recommendedName>
</protein>
<feature type="compositionally biased region" description="Basic residues" evidence="2">
    <location>
        <begin position="1"/>
        <end position="15"/>
    </location>
</feature>
<accession>A0A136ITY6</accession>
<name>A0A136ITY6_9PEZI</name>
<feature type="repeat" description="TPR" evidence="1">
    <location>
        <begin position="77"/>
        <end position="110"/>
    </location>
</feature>
<dbReference type="InParanoid" id="A0A136ITY6"/>
<feature type="compositionally biased region" description="Low complexity" evidence="2">
    <location>
        <begin position="339"/>
        <end position="353"/>
    </location>
</feature>
<feature type="compositionally biased region" description="Acidic residues" evidence="2">
    <location>
        <begin position="407"/>
        <end position="438"/>
    </location>
</feature>
<sequence length="438" mass="47434">MAPRRPEKKAKKRSGVSRAAGGDASEPAQTISPSVLLKAAEHHLSEGNAPDALILAKTAFDQQAASPDSEQDATLLLPSLSMLGQINLELGELADAKTCFLRAAEIDPEGSVPEALGGGAEKFLCLAQLSDEGGADSVGWFNRGAAALKAQIQKLEASSSTRSTTSAAAAAIRRKRNGDSSMAAVDEAELELRLLKTKLAMALCSVAEVYMTDLSWEADAEQQCESLVTEATMVAPDSAESWQTLANVRISQDRKDDAMAALTRSLELWKDLAPDDLLVPDFPSRVALARLLLEVEMETAAIEVLERLVGEDDHSVEVWYLGGWALYILGEKQRQKQEAAAAAAKTNHKGAAQTADEEEEDWKSSWTSSRVWLNQSQHLYKMQEYEDDRLGEHTRELLAGIAQELGEASEEDDDAAGDDDGEEGWEDDEEDSDDEMKG</sequence>
<dbReference type="Pfam" id="PF13181">
    <property type="entry name" value="TPR_8"/>
    <property type="match status" value="1"/>
</dbReference>
<dbReference type="CDD" id="cd24142">
    <property type="entry name" value="ACL4-like"/>
    <property type="match status" value="1"/>
</dbReference>
<dbReference type="InterPro" id="IPR011990">
    <property type="entry name" value="TPR-like_helical_dom_sf"/>
</dbReference>